<evidence type="ECO:0000256" key="1">
    <source>
        <dbReference type="SAM" id="MobiDB-lite"/>
    </source>
</evidence>
<dbReference type="EMBL" id="JAGKHQ010000016">
    <property type="protein sequence ID" value="KAG7493709.1"/>
    <property type="molecule type" value="Genomic_DNA"/>
</dbReference>
<proteinExistence type="predicted"/>
<evidence type="ECO:0000313" key="3">
    <source>
        <dbReference type="Proteomes" id="UP000693946"/>
    </source>
</evidence>
<protein>
    <submittedName>
        <fullName evidence="2">Uncharacterized protein</fullName>
    </submittedName>
</protein>
<dbReference type="Proteomes" id="UP000693946">
    <property type="component" value="Linkage Group LG4"/>
</dbReference>
<name>A0AAV6QK07_SOLSE</name>
<evidence type="ECO:0000313" key="2">
    <source>
        <dbReference type="EMBL" id="KAG7493709.1"/>
    </source>
</evidence>
<keyword evidence="3" id="KW-1185">Reference proteome</keyword>
<dbReference type="AlphaFoldDB" id="A0AAV6QK07"/>
<organism evidence="2 3">
    <name type="scientific">Solea senegalensis</name>
    <name type="common">Senegalese sole</name>
    <dbReference type="NCBI Taxonomy" id="28829"/>
    <lineage>
        <taxon>Eukaryota</taxon>
        <taxon>Metazoa</taxon>
        <taxon>Chordata</taxon>
        <taxon>Craniata</taxon>
        <taxon>Vertebrata</taxon>
        <taxon>Euteleostomi</taxon>
        <taxon>Actinopterygii</taxon>
        <taxon>Neopterygii</taxon>
        <taxon>Teleostei</taxon>
        <taxon>Neoteleostei</taxon>
        <taxon>Acanthomorphata</taxon>
        <taxon>Carangaria</taxon>
        <taxon>Pleuronectiformes</taxon>
        <taxon>Pleuronectoidei</taxon>
        <taxon>Soleidae</taxon>
        <taxon>Solea</taxon>
    </lineage>
</organism>
<sequence>MADTDRGHATAALQEFFISKKKLTQLWNVKLADEDERAQVRLDFSVDKLNIEPTERSRNAQKREREKFTVWSCARCTRLHANCACYKKYKTSNINYTENNNNNNNDTVQSAKQTKKVHLFK</sequence>
<accession>A0AAV6QK07</accession>
<feature type="region of interest" description="Disordered" evidence="1">
    <location>
        <begin position="96"/>
        <end position="121"/>
    </location>
</feature>
<gene>
    <name evidence="2" type="ORF">JOB18_014966</name>
</gene>
<reference evidence="2 3" key="1">
    <citation type="journal article" date="2021" name="Sci. Rep.">
        <title>Chromosome anchoring in Senegalese sole (Solea senegalensis) reveals sex-associated markers and genome rearrangements in flatfish.</title>
        <authorList>
            <person name="Guerrero-Cozar I."/>
            <person name="Gomez-Garrido J."/>
            <person name="Berbel C."/>
            <person name="Martinez-Blanch J.F."/>
            <person name="Alioto T."/>
            <person name="Claros M.G."/>
            <person name="Gagnaire P.A."/>
            <person name="Manchado M."/>
        </authorList>
    </citation>
    <scope>NUCLEOTIDE SEQUENCE [LARGE SCALE GENOMIC DNA]</scope>
    <source>
        <strain evidence="2">Sse05_10M</strain>
    </source>
</reference>
<comment type="caution">
    <text evidence="2">The sequence shown here is derived from an EMBL/GenBank/DDBJ whole genome shotgun (WGS) entry which is preliminary data.</text>
</comment>